<comment type="similarity">
    <text evidence="2">Belongs to the ESF2/ABP1 family.</text>
</comment>
<evidence type="ECO:0000313" key="12">
    <source>
        <dbReference type="Proteomes" id="UP001408356"/>
    </source>
</evidence>
<proteinExistence type="inferred from homology"/>
<dbReference type="PROSITE" id="PS50102">
    <property type="entry name" value="RRM"/>
    <property type="match status" value="1"/>
</dbReference>
<evidence type="ECO:0000256" key="9">
    <source>
        <dbReference type="SAM" id="MobiDB-lite"/>
    </source>
</evidence>
<dbReference type="PANTHER" id="PTHR12311">
    <property type="entry name" value="ACTIVATOR OF BASAL TRANSCRIPTION 1"/>
    <property type="match status" value="1"/>
</dbReference>
<dbReference type="InterPro" id="IPR039119">
    <property type="entry name" value="ABT1/Esf2"/>
</dbReference>
<dbReference type="EMBL" id="JARVKF010000415">
    <property type="protein sequence ID" value="KAK9415524.1"/>
    <property type="molecule type" value="Genomic_DNA"/>
</dbReference>
<evidence type="ECO:0000256" key="5">
    <source>
        <dbReference type="ARBA" id="ARBA00025024"/>
    </source>
</evidence>
<feature type="compositionally biased region" description="Acidic residues" evidence="9">
    <location>
        <begin position="12"/>
        <end position="26"/>
    </location>
</feature>
<dbReference type="Gene3D" id="3.30.70.330">
    <property type="match status" value="1"/>
</dbReference>
<dbReference type="InterPro" id="IPR012677">
    <property type="entry name" value="Nucleotide-bd_a/b_plait_sf"/>
</dbReference>
<dbReference type="InterPro" id="IPR000504">
    <property type="entry name" value="RRM_dom"/>
</dbReference>
<accession>A0ABR2ULX8</accession>
<keyword evidence="12" id="KW-1185">Reference proteome</keyword>
<evidence type="ECO:0000256" key="7">
    <source>
        <dbReference type="PROSITE-ProRule" id="PRU00176"/>
    </source>
</evidence>
<evidence type="ECO:0000256" key="8">
    <source>
        <dbReference type="SAM" id="Coils"/>
    </source>
</evidence>
<name>A0ABR2ULX8_9PEZI</name>
<feature type="region of interest" description="Disordered" evidence="9">
    <location>
        <begin position="272"/>
        <end position="343"/>
    </location>
</feature>
<feature type="compositionally biased region" description="Basic and acidic residues" evidence="9">
    <location>
        <begin position="1"/>
        <end position="11"/>
    </location>
</feature>
<keyword evidence="8" id="KW-0175">Coiled coil</keyword>
<feature type="domain" description="RRM" evidence="10">
    <location>
        <begin position="118"/>
        <end position="218"/>
    </location>
</feature>
<evidence type="ECO:0000256" key="6">
    <source>
        <dbReference type="ARBA" id="ARBA00032634"/>
    </source>
</evidence>
<keyword evidence="4" id="KW-0539">Nucleus</keyword>
<dbReference type="Proteomes" id="UP001408356">
    <property type="component" value="Unassembled WGS sequence"/>
</dbReference>
<comment type="subcellular location">
    <subcellularLocation>
        <location evidence="1">Nucleus</location>
        <location evidence="1">Nucleolus</location>
    </subcellularLocation>
</comment>
<evidence type="ECO:0000259" key="10">
    <source>
        <dbReference type="PROSITE" id="PS50102"/>
    </source>
</evidence>
<dbReference type="CDD" id="cd12263">
    <property type="entry name" value="RRM_ABT1_like"/>
    <property type="match status" value="1"/>
</dbReference>
<evidence type="ECO:0000256" key="1">
    <source>
        <dbReference type="ARBA" id="ARBA00004604"/>
    </source>
</evidence>
<evidence type="ECO:0000256" key="3">
    <source>
        <dbReference type="ARBA" id="ARBA00022884"/>
    </source>
</evidence>
<feature type="coiled-coil region" evidence="8">
    <location>
        <begin position="245"/>
        <end position="272"/>
    </location>
</feature>
<feature type="region of interest" description="Disordered" evidence="9">
    <location>
        <begin position="1"/>
        <end position="102"/>
    </location>
</feature>
<dbReference type="InterPro" id="IPR034353">
    <property type="entry name" value="ABT1/ESF2_RRM"/>
</dbReference>
<dbReference type="SUPFAM" id="SSF54928">
    <property type="entry name" value="RNA-binding domain, RBD"/>
    <property type="match status" value="1"/>
</dbReference>
<organism evidence="11 12">
    <name type="scientific">Seiridium unicorne</name>
    <dbReference type="NCBI Taxonomy" id="138068"/>
    <lineage>
        <taxon>Eukaryota</taxon>
        <taxon>Fungi</taxon>
        <taxon>Dikarya</taxon>
        <taxon>Ascomycota</taxon>
        <taxon>Pezizomycotina</taxon>
        <taxon>Sordariomycetes</taxon>
        <taxon>Xylariomycetidae</taxon>
        <taxon>Amphisphaeriales</taxon>
        <taxon>Sporocadaceae</taxon>
        <taxon>Seiridium</taxon>
    </lineage>
</organism>
<evidence type="ECO:0000256" key="2">
    <source>
        <dbReference type="ARBA" id="ARBA00005819"/>
    </source>
</evidence>
<reference evidence="11 12" key="1">
    <citation type="journal article" date="2024" name="J. Plant Pathol.">
        <title>Sequence and assembly of the genome of Seiridium unicorne, isolate CBS 538.82, causal agent of cypress canker disease.</title>
        <authorList>
            <person name="Scali E."/>
            <person name="Rocca G.D."/>
            <person name="Danti R."/>
            <person name="Garbelotto M."/>
            <person name="Barberini S."/>
            <person name="Baroncelli R."/>
            <person name="Emiliani G."/>
        </authorList>
    </citation>
    <scope>NUCLEOTIDE SEQUENCE [LARGE SCALE GENOMIC DNA]</scope>
    <source>
        <strain evidence="11 12">BM-138-508</strain>
    </source>
</reference>
<comment type="function">
    <text evidence="5">Involved in the small subunit (SSU) processome assembly and function, and in the 18S rRNA synthesis. Required for the early cleavages at sites A0, A1 and A2.</text>
</comment>
<feature type="compositionally biased region" description="Acidic residues" evidence="9">
    <location>
        <begin position="41"/>
        <end position="53"/>
    </location>
</feature>
<dbReference type="PANTHER" id="PTHR12311:SF7">
    <property type="entry name" value="ACTIVATOR OF BASAL TRANSCRIPTION 1"/>
    <property type="match status" value="1"/>
</dbReference>
<sequence>MPAEKRNKFLEADDSDDDAGGYESEEEIRKGSAKRRRIEADDLSDVEDDDASIDDDRKDAQDFKSRRDTEQSVAEGDSDEEEDVSKSRKQMPGELPGVSKPLTKKNLVATEAAIKKSGVVYLSRVPPCRHIYLVPCADEPGLLSAVMKPQKLRSLLEPYGTINRIFLSPEDPAEHSRRVKNGGNKKRSYADGWVEFVRKKDAKAAVDLLRGRAIGGKKGSFYRDDMWSLSYLKGFKWHNLTEQISAEAAEKANRMRAEISRSTKENKEFVENVERAKMLDGIQSKKKEREGHGKASQPQSRRTFEQAPVAKKQGPEKLSEGSKRVATKREMIDKAESASEPTG</sequence>
<protein>
    <recommendedName>
        <fullName evidence="6">18S rRNA factor 2</fullName>
    </recommendedName>
</protein>
<feature type="compositionally biased region" description="Basic and acidic residues" evidence="9">
    <location>
        <begin position="272"/>
        <end position="293"/>
    </location>
</feature>
<comment type="caution">
    <text evidence="11">The sequence shown here is derived from an EMBL/GenBank/DDBJ whole genome shotgun (WGS) entry which is preliminary data.</text>
</comment>
<evidence type="ECO:0000256" key="4">
    <source>
        <dbReference type="ARBA" id="ARBA00023242"/>
    </source>
</evidence>
<dbReference type="InterPro" id="IPR035979">
    <property type="entry name" value="RBD_domain_sf"/>
</dbReference>
<feature type="compositionally biased region" description="Basic and acidic residues" evidence="9">
    <location>
        <begin position="313"/>
        <end position="337"/>
    </location>
</feature>
<feature type="compositionally biased region" description="Basic and acidic residues" evidence="9">
    <location>
        <begin position="54"/>
        <end position="70"/>
    </location>
</feature>
<gene>
    <name evidence="11" type="ORF">SUNI508_10364</name>
</gene>
<keyword evidence="3 7" id="KW-0694">RNA-binding</keyword>
<evidence type="ECO:0000313" key="11">
    <source>
        <dbReference type="EMBL" id="KAK9415524.1"/>
    </source>
</evidence>